<dbReference type="Proteomes" id="UP000241118">
    <property type="component" value="Unassembled WGS sequence"/>
</dbReference>
<dbReference type="GO" id="GO:0005737">
    <property type="term" value="C:cytoplasm"/>
    <property type="evidence" value="ECO:0007669"/>
    <property type="project" value="TreeGrafter"/>
</dbReference>
<dbReference type="GO" id="GO:0044550">
    <property type="term" value="P:secondary metabolite biosynthetic process"/>
    <property type="evidence" value="ECO:0007669"/>
    <property type="project" value="TreeGrafter"/>
</dbReference>
<dbReference type="EMBL" id="PYAX01000015">
    <property type="protein sequence ID" value="PSL52102.1"/>
    <property type="molecule type" value="Genomic_DNA"/>
</dbReference>
<feature type="domain" description="Condensation" evidence="2">
    <location>
        <begin position="57"/>
        <end position="376"/>
    </location>
</feature>
<comment type="caution">
    <text evidence="3">The sequence shown here is derived from an EMBL/GenBank/DDBJ whole genome shotgun (WGS) entry which is preliminary data.</text>
</comment>
<dbReference type="GO" id="GO:0003824">
    <property type="term" value="F:catalytic activity"/>
    <property type="evidence" value="ECO:0007669"/>
    <property type="project" value="InterPro"/>
</dbReference>
<dbReference type="GO" id="GO:0043041">
    <property type="term" value="P:amino acid activation for nonribosomal peptide biosynthetic process"/>
    <property type="evidence" value="ECO:0007669"/>
    <property type="project" value="TreeGrafter"/>
</dbReference>
<dbReference type="PANTHER" id="PTHR45527:SF1">
    <property type="entry name" value="FATTY ACID SYNTHASE"/>
    <property type="match status" value="1"/>
</dbReference>
<evidence type="ECO:0000259" key="2">
    <source>
        <dbReference type="Pfam" id="PF00668"/>
    </source>
</evidence>
<dbReference type="Pfam" id="PF00668">
    <property type="entry name" value="Condensation"/>
    <property type="match status" value="1"/>
</dbReference>
<dbReference type="Gene3D" id="3.30.559.10">
    <property type="entry name" value="Chloramphenicol acetyltransferase-like domain"/>
    <property type="match status" value="1"/>
</dbReference>
<name>A0A2P8I0Y3_SACCR</name>
<evidence type="ECO:0000256" key="1">
    <source>
        <dbReference type="SAM" id="MobiDB-lite"/>
    </source>
</evidence>
<feature type="compositionally biased region" description="Low complexity" evidence="1">
    <location>
        <begin position="566"/>
        <end position="584"/>
    </location>
</feature>
<sequence>MSTSTDTGQRRRRVRLTPVDAIQVSSTGPRAAEGPVTLGQLNTLQWLEPDADHLAAVLRVELPVPGGVSVDDVARTAAVLVARHESLRTTYVRGEDARQVVAATGVFTLDVCTLGEGPWGPRDRPAVAVRLLAWLRERGDTAATTLRMAVATDEHGTVIACVAGFSHMAVDFGSIEVLKREFTEMLAHPDRRQVGEPRHQPLDQAELEATPAERRRTRAANDYVRELARRQPRCLLALPGAAPSGESLAVELSSPAAALAVRQVAARTRSSRSSVVLAATCAVLARRTGYRELVFPSLSSNRFERHLVDFVGSLAQGNLVAVEVGDRSFDALVKHTWAAVLEASRHSRYDGVERGASDERIQHERGMHFLYDPLFNSLVPESWSGVTAGVKHRPEEIAAALRQTQLRARPVPRNGTPLRFGLEEVDGRVRLDAWSADTGLVPRAEMESLLLAVERLLVAAAEGDLDASRIREVTGLEPITRTPDWVLVDSCWVDLAEVQQLLDEALAPSTARVFGSVDGRELVAYLTATDAVRTPEQAHARCLAALPDHLNALAPRHYVLCPTAPPDTTDPAAWPAPLATGTGR</sequence>
<dbReference type="RefSeq" id="WP_146174040.1">
    <property type="nucleotide sequence ID" value="NZ_PYAX01000015.1"/>
</dbReference>
<evidence type="ECO:0000313" key="4">
    <source>
        <dbReference type="Proteomes" id="UP000241118"/>
    </source>
</evidence>
<protein>
    <submittedName>
        <fullName evidence="3">Condensation domain-containing protein</fullName>
    </submittedName>
</protein>
<dbReference type="InterPro" id="IPR023213">
    <property type="entry name" value="CAT-like_dom_sf"/>
</dbReference>
<dbReference type="AlphaFoldDB" id="A0A2P8I0Y3"/>
<dbReference type="SUPFAM" id="SSF52777">
    <property type="entry name" value="CoA-dependent acyltransferases"/>
    <property type="match status" value="2"/>
</dbReference>
<dbReference type="GO" id="GO:0031177">
    <property type="term" value="F:phosphopantetheine binding"/>
    <property type="evidence" value="ECO:0007669"/>
    <property type="project" value="TreeGrafter"/>
</dbReference>
<gene>
    <name evidence="3" type="ORF">B0I31_11554</name>
</gene>
<dbReference type="OrthoDB" id="3528137at2"/>
<dbReference type="GO" id="GO:0008610">
    <property type="term" value="P:lipid biosynthetic process"/>
    <property type="evidence" value="ECO:0007669"/>
    <property type="project" value="UniProtKB-ARBA"/>
</dbReference>
<dbReference type="InterPro" id="IPR001242">
    <property type="entry name" value="Condensation_dom"/>
</dbReference>
<feature type="region of interest" description="Disordered" evidence="1">
    <location>
        <begin position="191"/>
        <end position="215"/>
    </location>
</feature>
<keyword evidence="4" id="KW-1185">Reference proteome</keyword>
<reference evidence="3 4" key="1">
    <citation type="submission" date="2018-03" db="EMBL/GenBank/DDBJ databases">
        <title>Genomic Encyclopedia of Type Strains, Phase III (KMG-III): the genomes of soil and plant-associated and newly described type strains.</title>
        <authorList>
            <person name="Whitman W."/>
        </authorList>
    </citation>
    <scope>NUCLEOTIDE SEQUENCE [LARGE SCALE GENOMIC DNA]</scope>
    <source>
        <strain evidence="3 4">CGMCC 4.7097</strain>
    </source>
</reference>
<organism evidence="3 4">
    <name type="scientific">Saccharothrix carnea</name>
    <dbReference type="NCBI Taxonomy" id="1280637"/>
    <lineage>
        <taxon>Bacteria</taxon>
        <taxon>Bacillati</taxon>
        <taxon>Actinomycetota</taxon>
        <taxon>Actinomycetes</taxon>
        <taxon>Pseudonocardiales</taxon>
        <taxon>Pseudonocardiaceae</taxon>
        <taxon>Saccharothrix</taxon>
    </lineage>
</organism>
<evidence type="ECO:0000313" key="3">
    <source>
        <dbReference type="EMBL" id="PSL52102.1"/>
    </source>
</evidence>
<proteinExistence type="predicted"/>
<feature type="compositionally biased region" description="Basic and acidic residues" evidence="1">
    <location>
        <begin position="191"/>
        <end position="201"/>
    </location>
</feature>
<dbReference type="Gene3D" id="3.30.559.30">
    <property type="entry name" value="Nonribosomal peptide synthetase, condensation domain"/>
    <property type="match status" value="1"/>
</dbReference>
<accession>A0A2P8I0Y3</accession>
<feature type="region of interest" description="Disordered" evidence="1">
    <location>
        <begin position="565"/>
        <end position="584"/>
    </location>
</feature>
<dbReference type="PANTHER" id="PTHR45527">
    <property type="entry name" value="NONRIBOSOMAL PEPTIDE SYNTHETASE"/>
    <property type="match status" value="1"/>
</dbReference>